<sequence length="719" mass="77221">MKKSTFLKVSTVATLTLSLLPGIGTSVSNSPIANSSVHAETVQPTASAIGVPKPPINVISMVNGGFEQPAFSGSYSMFDASQVPGWNTTAQDNNIEIQRTIVSPFEGSQYAELNAYYVGALYQDITTTPGSKIRWQAAHRGRDGTDVANVQFGTPGNLSTVATLSTGKAWKTYSGSYTIPAGQTTTRFQFNSVSSASGTPSSGNLLDDVIFSTQSFITVASDGPAVIKLGKSDTYTFTAKNEGGMASQNTTLSIPLPQELYYAAGSVKVDGVAATGNYNSSTKTLEVPLGSIEKDASKVVTFDTTGIMKSTDRQVQATVTHQDKGFTDETYTNYSDVVSTDVVANNKPTLFAENHSIRVNEVFDPRADISATDVEDGDLTASIVIESYDVNIAQPGMYHVTYSITDSDGNRTEKTISVSVGSKTPPVITGDTTTKLNPNATFDPMSSMQATDEEDGDLTDKLKVTSNDVDTSTPGTYHVEYSVTDSDDMTTTFTRTVIVTEAPVLTGDRATTINIHDTFDPMSTMQATDKEDGDITDQIQVDGAVDTETAGDYTLTYTVTDSDGNKDTLTRIVTVYDNTIFGFSEQPEDLLFQTTEIGSNDVTIPRVDPNWKIKIEDTRHNGNHWALTGTVNGPFVDTDDTTAKQLHNALTYTENGEKTRLQDNQTFQIGTGVSDDDTITTIQSPADEGIQMDINPTGVKAGDNYQTSITWTLRDAPDL</sequence>
<dbReference type="InterPro" id="IPR043555">
    <property type="entry name" value="SRPX-like"/>
</dbReference>
<dbReference type="InterPro" id="IPR032179">
    <property type="entry name" value="Cry22Aa_Ig-like"/>
</dbReference>
<gene>
    <name evidence="2" type="ORF">HCA52_12125</name>
</gene>
<evidence type="ECO:0000313" key="3">
    <source>
        <dbReference type="Proteomes" id="UP000539064"/>
    </source>
</evidence>
<feature type="domain" description="Pesticidal crystal protein Cry22Aa Ig-like" evidence="1">
    <location>
        <begin position="428"/>
        <end position="499"/>
    </location>
</feature>
<dbReference type="Gene3D" id="2.60.120.260">
    <property type="entry name" value="Galactose-binding domain-like"/>
    <property type="match status" value="1"/>
</dbReference>
<dbReference type="EMBL" id="JAARVG010000011">
    <property type="protein sequence ID" value="MBC1794171.1"/>
    <property type="molecule type" value="Genomic_DNA"/>
</dbReference>
<dbReference type="PANTHER" id="PTHR46343:SF2">
    <property type="entry name" value="SUSHI_VON WILLEBRAND FACTOR TYPE A_EGF_PENTRAXIN DOMAIN-CONTAINING 1"/>
    <property type="match status" value="1"/>
</dbReference>
<evidence type="ECO:0000313" key="2">
    <source>
        <dbReference type="EMBL" id="MBC1794171.1"/>
    </source>
</evidence>
<dbReference type="PANTHER" id="PTHR46343">
    <property type="entry name" value="HYR DOMAIN-CONTAINING PROTEIN"/>
    <property type="match status" value="1"/>
</dbReference>
<dbReference type="AlphaFoldDB" id="A0A7X1CMD0"/>
<accession>A0A7X1CMD0</accession>
<dbReference type="Gene3D" id="2.60.40.10">
    <property type="entry name" value="Immunoglobulins"/>
    <property type="match status" value="3"/>
</dbReference>
<organism evidence="2 3">
    <name type="scientific">Listeria booriae</name>
    <dbReference type="NCBI Taxonomy" id="1552123"/>
    <lineage>
        <taxon>Bacteria</taxon>
        <taxon>Bacillati</taxon>
        <taxon>Bacillota</taxon>
        <taxon>Bacilli</taxon>
        <taxon>Bacillales</taxon>
        <taxon>Listeriaceae</taxon>
        <taxon>Listeria</taxon>
    </lineage>
</organism>
<dbReference type="RefSeq" id="WP_185524515.1">
    <property type="nucleotide sequence ID" value="NZ_JAARVG010000011.1"/>
</dbReference>
<protein>
    <submittedName>
        <fullName evidence="2">DUF5011 domain-containing protein</fullName>
    </submittedName>
</protein>
<dbReference type="InterPro" id="IPR013783">
    <property type="entry name" value="Ig-like_fold"/>
</dbReference>
<comment type="caution">
    <text evidence="2">The sequence shown here is derived from an EMBL/GenBank/DDBJ whole genome shotgun (WGS) entry which is preliminary data.</text>
</comment>
<feature type="domain" description="Pesticidal crystal protein Cry22Aa Ig-like" evidence="1">
    <location>
        <begin position="358"/>
        <end position="420"/>
    </location>
</feature>
<proteinExistence type="predicted"/>
<dbReference type="Proteomes" id="UP000539064">
    <property type="component" value="Unassembled WGS sequence"/>
</dbReference>
<evidence type="ECO:0000259" key="1">
    <source>
        <dbReference type="Pfam" id="PF16403"/>
    </source>
</evidence>
<feature type="domain" description="Pesticidal crystal protein Cry22Aa Ig-like" evidence="1">
    <location>
        <begin position="505"/>
        <end position="575"/>
    </location>
</feature>
<reference evidence="2 3" key="1">
    <citation type="submission" date="2020-03" db="EMBL/GenBank/DDBJ databases">
        <title>Soil Listeria distribution.</title>
        <authorList>
            <person name="Liao J."/>
            <person name="Wiedmann M."/>
        </authorList>
    </citation>
    <scope>NUCLEOTIDE SEQUENCE [LARGE SCALE GENOMIC DNA]</scope>
    <source>
        <strain evidence="2 3">FSL L7-0978</strain>
    </source>
</reference>
<name>A0A7X1CMD0_9LIST</name>
<dbReference type="Pfam" id="PF16403">
    <property type="entry name" value="Bact_surface_Ig-like"/>
    <property type="match status" value="3"/>
</dbReference>